<keyword evidence="3" id="KW-1185">Reference proteome</keyword>
<dbReference type="EMBL" id="LUUB01000065">
    <property type="protein sequence ID" value="OAF07726.1"/>
    <property type="molecule type" value="Genomic_DNA"/>
</dbReference>
<organism evidence="2 3">
    <name type="scientific">Bradyrhizobium centrolobii</name>
    <dbReference type="NCBI Taxonomy" id="1505087"/>
    <lineage>
        <taxon>Bacteria</taxon>
        <taxon>Pseudomonadati</taxon>
        <taxon>Pseudomonadota</taxon>
        <taxon>Alphaproteobacteria</taxon>
        <taxon>Hyphomicrobiales</taxon>
        <taxon>Nitrobacteraceae</taxon>
        <taxon>Bradyrhizobium</taxon>
    </lineage>
</organism>
<dbReference type="SUPFAM" id="SSF54427">
    <property type="entry name" value="NTF2-like"/>
    <property type="match status" value="1"/>
</dbReference>
<evidence type="ECO:0000313" key="3">
    <source>
        <dbReference type="Proteomes" id="UP000076959"/>
    </source>
</evidence>
<dbReference type="AlphaFoldDB" id="A0A176YL29"/>
<proteinExistence type="predicted"/>
<dbReference type="Proteomes" id="UP000076959">
    <property type="component" value="Unassembled WGS sequence"/>
</dbReference>
<accession>A0A176YL29</accession>
<dbReference type="InterPro" id="IPR037401">
    <property type="entry name" value="SnoaL-like"/>
</dbReference>
<evidence type="ECO:0000259" key="1">
    <source>
        <dbReference type="Pfam" id="PF12680"/>
    </source>
</evidence>
<sequence length="150" mass="16842">MRIFIEQPTAFHFSRSKFMASNLEIAKKGYELFQLGDIPTLVNDLIDDGCTWITPGPSDKLPWAGRFKGKQEIAGFFAKVAENIDFSEFAPREMIEQGDTVVVLGSSSGRMKKTGKISKNEWAHVLKYSKGKLVFFQEYYDTAAEVAAMS</sequence>
<evidence type="ECO:0000313" key="2">
    <source>
        <dbReference type="EMBL" id="OAF07726.1"/>
    </source>
</evidence>
<reference evidence="2 3" key="1">
    <citation type="submission" date="2016-03" db="EMBL/GenBank/DDBJ databases">
        <title>Draft Genome Sequence of the Strain BR 10245 (Bradyrhizobium sp.) isolated from nodules of Centrolobium paraense.</title>
        <authorList>
            <person name="Simoes-Araujo J.L.Sr."/>
            <person name="Barauna A.C."/>
            <person name="Silva K."/>
            <person name="Zilli J.E."/>
        </authorList>
    </citation>
    <scope>NUCLEOTIDE SEQUENCE [LARGE SCALE GENOMIC DNA]</scope>
    <source>
        <strain evidence="2 3">BR 10245</strain>
    </source>
</reference>
<dbReference type="InterPro" id="IPR032710">
    <property type="entry name" value="NTF2-like_dom_sf"/>
</dbReference>
<comment type="caution">
    <text evidence="2">The sequence shown here is derived from an EMBL/GenBank/DDBJ whole genome shotgun (WGS) entry which is preliminary data.</text>
</comment>
<dbReference type="Pfam" id="PF12680">
    <property type="entry name" value="SnoaL_2"/>
    <property type="match status" value="1"/>
</dbReference>
<name>A0A176YL29_9BRAD</name>
<dbReference type="PANTHER" id="PTHR41252">
    <property type="entry name" value="BLR2505 PROTEIN"/>
    <property type="match status" value="1"/>
</dbReference>
<protein>
    <recommendedName>
        <fullName evidence="1">SnoaL-like domain-containing protein</fullName>
    </recommendedName>
</protein>
<dbReference type="PANTHER" id="PTHR41252:SF1">
    <property type="entry name" value="BLR2505 PROTEIN"/>
    <property type="match status" value="1"/>
</dbReference>
<dbReference type="STRING" id="1505087.AYJ54_16575"/>
<gene>
    <name evidence="2" type="ORF">AYJ54_16575</name>
</gene>
<dbReference type="Gene3D" id="3.10.450.50">
    <property type="match status" value="1"/>
</dbReference>
<feature type="domain" description="SnoaL-like" evidence="1">
    <location>
        <begin position="30"/>
        <end position="134"/>
    </location>
</feature>